<accession>A0A9J6BCY0</accession>
<dbReference type="PANTHER" id="PTHR11596">
    <property type="entry name" value="ALKALINE PHOSPHATASE"/>
    <property type="match status" value="1"/>
</dbReference>
<keyword evidence="19" id="KW-1185">Reference proteome</keyword>
<keyword evidence="5" id="KW-0336">GPI-anchor</keyword>
<dbReference type="Pfam" id="PF00245">
    <property type="entry name" value="Alk_phosphatase"/>
    <property type="match status" value="1"/>
</dbReference>
<feature type="region of interest" description="Disordered" evidence="16">
    <location>
        <begin position="417"/>
        <end position="446"/>
    </location>
</feature>
<dbReference type="OrthoDB" id="5818554at2759"/>
<comment type="subcellular location">
    <subcellularLocation>
        <location evidence="1">Cell membrane</location>
        <topology evidence="1">Lipid-anchor</topology>
        <topology evidence="1">GPI-anchor</topology>
    </subcellularLocation>
</comment>
<feature type="binding site" evidence="14">
    <location>
        <position position="397"/>
    </location>
    <ligand>
        <name>Zn(2+)</name>
        <dbReference type="ChEBI" id="CHEBI:29105"/>
        <label>2</label>
    </ligand>
</feature>
<evidence type="ECO:0000256" key="10">
    <source>
        <dbReference type="ARBA" id="ARBA00023136"/>
    </source>
</evidence>
<name>A0A9J6BCY0_POLVA</name>
<evidence type="ECO:0000256" key="2">
    <source>
        <dbReference type="ARBA" id="ARBA00005984"/>
    </source>
</evidence>
<dbReference type="AlphaFoldDB" id="A0A9J6BCY0"/>
<evidence type="ECO:0000256" key="3">
    <source>
        <dbReference type="ARBA" id="ARBA00012647"/>
    </source>
</evidence>
<evidence type="ECO:0000256" key="13">
    <source>
        <dbReference type="PIRSR" id="PIRSR601952-1"/>
    </source>
</evidence>
<evidence type="ECO:0000256" key="14">
    <source>
        <dbReference type="PIRSR" id="PIRSR601952-2"/>
    </source>
</evidence>
<evidence type="ECO:0000256" key="17">
    <source>
        <dbReference type="SAM" id="SignalP"/>
    </source>
</evidence>
<gene>
    <name evidence="18" type="ORF">PVAND_015707</name>
</gene>
<feature type="compositionally biased region" description="Polar residues" evidence="16">
    <location>
        <begin position="430"/>
        <end position="443"/>
    </location>
</feature>
<evidence type="ECO:0000256" key="7">
    <source>
        <dbReference type="ARBA" id="ARBA00022801"/>
    </source>
</evidence>
<dbReference type="InterPro" id="IPR017850">
    <property type="entry name" value="Alkaline_phosphatase_core_sf"/>
</dbReference>
<feature type="active site" description="Phosphoserine intermediate" evidence="13">
    <location>
        <position position="125"/>
    </location>
</feature>
<keyword evidence="12" id="KW-0449">Lipoprotein</keyword>
<evidence type="ECO:0000256" key="16">
    <source>
        <dbReference type="SAM" id="MobiDB-lite"/>
    </source>
</evidence>
<keyword evidence="6 14" id="KW-0479">Metal-binding</keyword>
<dbReference type="GO" id="GO:0005886">
    <property type="term" value="C:plasma membrane"/>
    <property type="evidence" value="ECO:0007669"/>
    <property type="project" value="UniProtKB-SubCell"/>
</dbReference>
<dbReference type="Proteomes" id="UP001107558">
    <property type="component" value="Chromosome 4"/>
</dbReference>
<evidence type="ECO:0000256" key="8">
    <source>
        <dbReference type="ARBA" id="ARBA00022833"/>
    </source>
</evidence>
<dbReference type="Gene3D" id="3.40.720.10">
    <property type="entry name" value="Alkaline Phosphatase, subunit A"/>
    <property type="match status" value="1"/>
</dbReference>
<keyword evidence="10" id="KW-0472">Membrane</keyword>
<dbReference type="GO" id="GO:0046872">
    <property type="term" value="F:metal ion binding"/>
    <property type="evidence" value="ECO:0007669"/>
    <property type="project" value="UniProtKB-KW"/>
</dbReference>
<evidence type="ECO:0000256" key="6">
    <source>
        <dbReference type="ARBA" id="ARBA00022723"/>
    </source>
</evidence>
<keyword evidence="17" id="KW-0732">Signal</keyword>
<keyword evidence="7" id="KW-0378">Hydrolase</keyword>
<dbReference type="PRINTS" id="PR00113">
    <property type="entry name" value="ALKPHPHTASE"/>
</dbReference>
<keyword evidence="8 14" id="KW-0862">Zinc</keyword>
<dbReference type="SUPFAM" id="SSF53649">
    <property type="entry name" value="Alkaline phosphatase-like"/>
    <property type="match status" value="1"/>
</dbReference>
<evidence type="ECO:0000256" key="5">
    <source>
        <dbReference type="ARBA" id="ARBA00022622"/>
    </source>
</evidence>
<evidence type="ECO:0000256" key="15">
    <source>
        <dbReference type="RuleBase" id="RU003946"/>
    </source>
</evidence>
<dbReference type="FunFam" id="3.40.720.10:FF:000008">
    <property type="entry name" value="Alkaline phosphatase"/>
    <property type="match status" value="1"/>
</dbReference>
<evidence type="ECO:0000313" key="18">
    <source>
        <dbReference type="EMBL" id="KAG5667737.1"/>
    </source>
</evidence>
<sequence>MKIEIFCLILFFSNSFCEFRFHPRKTKEEIETQRNGLDPLGITLDDFSEIWIKRSQDYINDRLNYQNNNGKAKNVIFFLGDGLSLTTTAATRMYLGGEEVELSYERFPHLGFVKTYCVDRQVADSACTANAFLHGVKNNYQSLGLTANVSRTACTFTDEDITYSIAKWAQDAGKATGVVTTTRITHATPAGAYAHSPHRSWENNAAISSTCRNDPNSRVTDIAHQLVYNEEAQKFKVILGCGRREFLNTTERDEENGAGRRTDGRNLINEWLEERNKVGNAQYVWHKQQLDEVDVQSTDYLLGLFENDHCMYRNDIRDRNLLRQEPLLTDMTRIALQMLQKDENGFFLLVEAGRIDHAHHSNRAPQSMDETAEFARAIELARSLTSSEDTLIVVSSDHSHVFTYAGYPVRRNDINHIAGRGSDRRPYETLSYSNGPSATNSFDSDGYRRDISNDIFGTSRRAHQSLVPLSSETHAGEDVAVYADGPWAQLFQGSYEQSVIPLAMAYSAHIGPYADSSPINPGKEEK</sequence>
<comment type="cofactor">
    <cofactor evidence="14">
        <name>Mg(2+)</name>
        <dbReference type="ChEBI" id="CHEBI:18420"/>
    </cofactor>
    <text evidence="14">Binds 1 Mg(2+) ion.</text>
</comment>
<feature type="binding site" evidence="14">
    <location>
        <position position="81"/>
    </location>
    <ligand>
        <name>Mg(2+)</name>
        <dbReference type="ChEBI" id="CHEBI:18420"/>
    </ligand>
</feature>
<protein>
    <recommendedName>
        <fullName evidence="3">alkaline phosphatase</fullName>
        <ecNumber evidence="3">3.1.3.1</ecNumber>
    </recommendedName>
</protein>
<feature type="chain" id="PRO_5039907095" description="alkaline phosphatase" evidence="17">
    <location>
        <begin position="18"/>
        <end position="526"/>
    </location>
</feature>
<evidence type="ECO:0000256" key="11">
    <source>
        <dbReference type="ARBA" id="ARBA00023180"/>
    </source>
</evidence>
<evidence type="ECO:0000256" key="4">
    <source>
        <dbReference type="ARBA" id="ARBA00022475"/>
    </source>
</evidence>
<feature type="binding site" evidence="14">
    <location>
        <position position="351"/>
    </location>
    <ligand>
        <name>Mg(2+)</name>
        <dbReference type="ChEBI" id="CHEBI:18420"/>
    </ligand>
</feature>
<dbReference type="GO" id="GO:0004035">
    <property type="term" value="F:alkaline phosphatase activity"/>
    <property type="evidence" value="ECO:0007669"/>
    <property type="project" value="UniProtKB-EC"/>
</dbReference>
<feature type="signal peptide" evidence="17">
    <location>
        <begin position="1"/>
        <end position="17"/>
    </location>
</feature>
<feature type="binding site" evidence="14">
    <location>
        <position position="360"/>
    </location>
    <ligand>
        <name>Zn(2+)</name>
        <dbReference type="ChEBI" id="CHEBI:29105"/>
        <label>2</label>
    </ligand>
</feature>
<reference evidence="18" key="1">
    <citation type="submission" date="2021-03" db="EMBL/GenBank/DDBJ databases">
        <title>Chromosome level genome of the anhydrobiotic midge Polypedilum vanderplanki.</title>
        <authorList>
            <person name="Yoshida Y."/>
            <person name="Kikawada T."/>
            <person name="Gusev O."/>
        </authorList>
    </citation>
    <scope>NUCLEOTIDE SEQUENCE</scope>
    <source>
        <strain evidence="18">NIAS01</strain>
        <tissue evidence="18">Whole body or cell culture</tissue>
    </source>
</reference>
<evidence type="ECO:0000256" key="1">
    <source>
        <dbReference type="ARBA" id="ARBA00004609"/>
    </source>
</evidence>
<dbReference type="EMBL" id="JADBJN010000004">
    <property type="protein sequence ID" value="KAG5667737.1"/>
    <property type="molecule type" value="Genomic_DNA"/>
</dbReference>
<keyword evidence="9 14" id="KW-0460">Magnesium</keyword>
<dbReference type="GO" id="GO:0098552">
    <property type="term" value="C:side of membrane"/>
    <property type="evidence" value="ECO:0007669"/>
    <property type="project" value="UniProtKB-KW"/>
</dbReference>
<dbReference type="InterPro" id="IPR001952">
    <property type="entry name" value="Alkaline_phosphatase"/>
</dbReference>
<feature type="binding site" evidence="14">
    <location>
        <position position="186"/>
    </location>
    <ligand>
        <name>Mg(2+)</name>
        <dbReference type="ChEBI" id="CHEBI:18420"/>
    </ligand>
</feature>
<dbReference type="EC" id="3.1.3.1" evidence="3"/>
<keyword evidence="11" id="KW-0325">Glycoprotein</keyword>
<feature type="binding site" evidence="14">
    <location>
        <position position="398"/>
    </location>
    <ligand>
        <name>Zn(2+)</name>
        <dbReference type="ChEBI" id="CHEBI:29105"/>
        <label>2</label>
    </ligand>
</feature>
<organism evidence="18 19">
    <name type="scientific">Polypedilum vanderplanki</name>
    <name type="common">Sleeping chironomid midge</name>
    <dbReference type="NCBI Taxonomy" id="319348"/>
    <lineage>
        <taxon>Eukaryota</taxon>
        <taxon>Metazoa</taxon>
        <taxon>Ecdysozoa</taxon>
        <taxon>Arthropoda</taxon>
        <taxon>Hexapoda</taxon>
        <taxon>Insecta</taxon>
        <taxon>Pterygota</taxon>
        <taxon>Neoptera</taxon>
        <taxon>Endopterygota</taxon>
        <taxon>Diptera</taxon>
        <taxon>Nematocera</taxon>
        <taxon>Chironomoidea</taxon>
        <taxon>Chironomidae</taxon>
        <taxon>Chironominae</taxon>
        <taxon>Polypedilum</taxon>
        <taxon>Polypedilum</taxon>
    </lineage>
</organism>
<comment type="cofactor">
    <cofactor evidence="14">
        <name>Zn(2+)</name>
        <dbReference type="ChEBI" id="CHEBI:29105"/>
    </cofactor>
    <text evidence="14">Binds 2 Zn(2+) ions.</text>
</comment>
<proteinExistence type="inferred from homology"/>
<feature type="binding site" evidence="14">
    <location>
        <position position="474"/>
    </location>
    <ligand>
        <name>Zn(2+)</name>
        <dbReference type="ChEBI" id="CHEBI:29105"/>
        <label>2</label>
    </ligand>
</feature>
<comment type="similarity">
    <text evidence="2 15">Belongs to the alkaline phosphatase family.</text>
</comment>
<comment type="caution">
    <text evidence="18">The sequence shown here is derived from an EMBL/GenBank/DDBJ whole genome shotgun (WGS) entry which is preliminary data.</text>
</comment>
<dbReference type="SMART" id="SM00098">
    <property type="entry name" value="alkPPc"/>
    <property type="match status" value="1"/>
</dbReference>
<feature type="binding site" evidence="14">
    <location>
        <position position="188"/>
    </location>
    <ligand>
        <name>Mg(2+)</name>
        <dbReference type="ChEBI" id="CHEBI:18420"/>
    </ligand>
</feature>
<evidence type="ECO:0000256" key="9">
    <source>
        <dbReference type="ARBA" id="ARBA00022842"/>
    </source>
</evidence>
<evidence type="ECO:0000313" key="19">
    <source>
        <dbReference type="Proteomes" id="UP001107558"/>
    </source>
</evidence>
<feature type="binding site" evidence="14">
    <location>
        <position position="81"/>
    </location>
    <ligand>
        <name>Zn(2+)</name>
        <dbReference type="ChEBI" id="CHEBI:29105"/>
        <label>2</label>
    </ligand>
</feature>
<evidence type="ECO:0000256" key="12">
    <source>
        <dbReference type="ARBA" id="ARBA00023288"/>
    </source>
</evidence>
<keyword evidence="4" id="KW-1003">Cell membrane</keyword>
<dbReference type="CDD" id="cd16012">
    <property type="entry name" value="ALP"/>
    <property type="match status" value="1"/>
</dbReference>
<dbReference type="PANTHER" id="PTHR11596:SF85">
    <property type="entry name" value="ALKALINE PHOSPHATASE-RELATED"/>
    <property type="match status" value="1"/>
</dbReference>
<feature type="binding site" evidence="14">
    <location>
        <position position="356"/>
    </location>
    <ligand>
        <name>Zn(2+)</name>
        <dbReference type="ChEBI" id="CHEBI:29105"/>
        <label>2</label>
    </ligand>
</feature>